<dbReference type="Pfam" id="PF09084">
    <property type="entry name" value="NMT1"/>
    <property type="match status" value="1"/>
</dbReference>
<dbReference type="InterPro" id="IPR015168">
    <property type="entry name" value="SsuA/THI5"/>
</dbReference>
<comment type="caution">
    <text evidence="2">The sequence shown here is derived from an EMBL/GenBank/DDBJ whole genome shotgun (WGS) entry which is preliminary data.</text>
</comment>
<gene>
    <name evidence="2" type="ORF">HLB35_03970</name>
</gene>
<accession>A0A7Y3TW08</accession>
<evidence type="ECO:0000313" key="2">
    <source>
        <dbReference type="EMBL" id="NOG31130.1"/>
    </source>
</evidence>
<reference evidence="2 3" key="1">
    <citation type="submission" date="2020-05" db="EMBL/GenBank/DDBJ databases">
        <authorList>
            <person name="Ruan W."/>
            <person name="Jeon C.O."/>
            <person name="Chun B.H."/>
        </authorList>
    </citation>
    <scope>NUCLEOTIDE SEQUENCE [LARGE SCALE GENOMIC DNA]</scope>
    <source>
        <strain evidence="2 3">TBZ9</strain>
    </source>
</reference>
<dbReference type="EMBL" id="JABFHI010000001">
    <property type="protein sequence ID" value="NOG31130.1"/>
    <property type="molecule type" value="Genomic_DNA"/>
</dbReference>
<keyword evidence="3" id="KW-1185">Reference proteome</keyword>
<protein>
    <submittedName>
        <fullName evidence="2">ABC transporter substrate-binding protein</fullName>
    </submittedName>
</protein>
<organism evidence="2 3">
    <name type="scientific">Vreelandella azerica</name>
    <dbReference type="NCBI Taxonomy" id="2732867"/>
    <lineage>
        <taxon>Bacteria</taxon>
        <taxon>Pseudomonadati</taxon>
        <taxon>Pseudomonadota</taxon>
        <taxon>Gammaproteobacteria</taxon>
        <taxon>Oceanospirillales</taxon>
        <taxon>Halomonadaceae</taxon>
        <taxon>Vreelandella</taxon>
    </lineage>
</organism>
<sequence length="310" mass="34338">MAVAPPEPLTPPPLEPVNIMLDWFLSPQHAVILLAHEKGFFQQQRLEVSWQIPGDPSLPTKLLAAGEIDLALGRQTQLHLAAHDGAPLTRIASLVKTPLNAIVTINKGEDADLDALGSKPLGFATQEGQQLVLPLLISETVRQSEHYAKPRAVHFETADSLNEGELEAIADAFFHTLPSRLATQGQSATVIRYDALSIPRYDGLIVMANRNTVGRRMETWVRFVVALEEAANWIIEHPDEALDTVTAAYPRLDSSLTDEHWQDLLRRLALSPAALDIRRYRAMETFLQQRGITSEILTVEQLAIDPHLGQ</sequence>
<dbReference type="PANTHER" id="PTHR31528">
    <property type="entry name" value="4-AMINO-5-HYDROXYMETHYL-2-METHYLPYRIMIDINE PHOSPHATE SYNTHASE THI11-RELATED"/>
    <property type="match status" value="1"/>
</dbReference>
<reference evidence="2 3" key="2">
    <citation type="submission" date="2020-06" db="EMBL/GenBank/DDBJ databases">
        <title>Halomonas songnenensis sp. nov., a moderately halophilic bacterium isolated from saline and alkaline soils.</title>
        <authorList>
            <person name="Jiang J."/>
            <person name="Pan Y."/>
        </authorList>
    </citation>
    <scope>NUCLEOTIDE SEQUENCE [LARGE SCALE GENOMIC DNA]</scope>
    <source>
        <strain evidence="2 3">TBZ9</strain>
    </source>
</reference>
<dbReference type="SUPFAM" id="SSF53850">
    <property type="entry name" value="Periplasmic binding protein-like II"/>
    <property type="match status" value="1"/>
</dbReference>
<feature type="domain" description="SsuA/THI5-like" evidence="1">
    <location>
        <begin position="27"/>
        <end position="241"/>
    </location>
</feature>
<dbReference type="Proteomes" id="UP000588806">
    <property type="component" value="Unassembled WGS sequence"/>
</dbReference>
<evidence type="ECO:0000259" key="1">
    <source>
        <dbReference type="Pfam" id="PF09084"/>
    </source>
</evidence>
<dbReference type="RefSeq" id="WP_171701555.1">
    <property type="nucleotide sequence ID" value="NZ_JABFHI010000001.1"/>
</dbReference>
<dbReference type="GO" id="GO:0009228">
    <property type="term" value="P:thiamine biosynthetic process"/>
    <property type="evidence" value="ECO:0007669"/>
    <property type="project" value="InterPro"/>
</dbReference>
<dbReference type="Gene3D" id="3.40.190.10">
    <property type="entry name" value="Periplasmic binding protein-like II"/>
    <property type="match status" value="2"/>
</dbReference>
<proteinExistence type="predicted"/>
<dbReference type="AlphaFoldDB" id="A0A7Y3TW08"/>
<dbReference type="PANTHER" id="PTHR31528:SF3">
    <property type="entry name" value="THIAMINE BIOSYNTHESIS PROTEIN HI_0357-RELATED"/>
    <property type="match status" value="1"/>
</dbReference>
<name>A0A7Y3TW08_9GAMM</name>
<dbReference type="InterPro" id="IPR027939">
    <property type="entry name" value="NMT1/THI5"/>
</dbReference>
<evidence type="ECO:0000313" key="3">
    <source>
        <dbReference type="Proteomes" id="UP000588806"/>
    </source>
</evidence>